<evidence type="ECO:0000259" key="2">
    <source>
        <dbReference type="PROSITE" id="PS51733"/>
    </source>
</evidence>
<protein>
    <submittedName>
        <fullName evidence="3 4">Lipoate--protein ligase</fullName>
    </submittedName>
</protein>
<dbReference type="RefSeq" id="WP_100764918.1">
    <property type="nucleotide sequence ID" value="NZ_NPEF02000002.1"/>
</dbReference>
<dbReference type="Proteomes" id="UP000232122">
    <property type="component" value="Unassembled WGS sequence"/>
</dbReference>
<reference evidence="4" key="1">
    <citation type="submission" date="2017-07" db="EMBL/GenBank/DDBJ databases">
        <title>Leptospira spp. isolated from tropical soils.</title>
        <authorList>
            <person name="Thibeaux R."/>
            <person name="Iraola G."/>
            <person name="Ferres I."/>
            <person name="Bierque E."/>
            <person name="Girault D."/>
            <person name="Soupe-Gilbert M.-E."/>
            <person name="Picardeau M."/>
            <person name="Goarant C."/>
        </authorList>
    </citation>
    <scope>NUCLEOTIDE SEQUENCE [LARGE SCALE GENOMIC DNA]</scope>
    <source>
        <strain evidence="4">ATI7-C-A5</strain>
    </source>
</reference>
<keyword evidence="5" id="KW-1185">Reference proteome</keyword>
<dbReference type="AlphaFoldDB" id="A0A2N0BA08"/>
<evidence type="ECO:0000313" key="3">
    <source>
        <dbReference type="EMBL" id="MDV6234536.1"/>
    </source>
</evidence>
<dbReference type="EMBL" id="NPEF02000002">
    <property type="protein sequence ID" value="MDV6234536.1"/>
    <property type="molecule type" value="Genomic_DNA"/>
</dbReference>
<organism evidence="4">
    <name type="scientific">Leptospira ellisii</name>
    <dbReference type="NCBI Taxonomy" id="2023197"/>
    <lineage>
        <taxon>Bacteria</taxon>
        <taxon>Pseudomonadati</taxon>
        <taxon>Spirochaetota</taxon>
        <taxon>Spirochaetia</taxon>
        <taxon>Leptospirales</taxon>
        <taxon>Leptospiraceae</taxon>
        <taxon>Leptospira</taxon>
    </lineage>
</organism>
<reference evidence="3 5" key="2">
    <citation type="journal article" date="2018" name="Microb. Genom.">
        <title>Deciphering the unexplored Leptospira diversity from soils uncovers genomic evolution to virulence.</title>
        <authorList>
            <person name="Thibeaux R."/>
            <person name="Iraola G."/>
            <person name="Ferres I."/>
            <person name="Bierque E."/>
            <person name="Girault D."/>
            <person name="Soupe-Gilbert M.E."/>
            <person name="Picardeau M."/>
            <person name="Goarant C."/>
        </authorList>
    </citation>
    <scope>NUCLEOTIDE SEQUENCE [LARGE SCALE GENOMIC DNA]</scope>
    <source>
        <strain evidence="3 5">ATI7-C-A5</strain>
    </source>
</reference>
<dbReference type="PROSITE" id="PS51733">
    <property type="entry name" value="BPL_LPL_CATALYTIC"/>
    <property type="match status" value="1"/>
</dbReference>
<proteinExistence type="predicted"/>
<reference evidence="3" key="3">
    <citation type="submission" date="2023-10" db="EMBL/GenBank/DDBJ databases">
        <authorList>
            <person name="Picardeau M."/>
            <person name="Thibeaux R."/>
        </authorList>
    </citation>
    <scope>NUCLEOTIDE SEQUENCE</scope>
    <source>
        <strain evidence="3">ATI7-C-A5</strain>
    </source>
</reference>
<dbReference type="EMBL" id="NPEF01000066">
    <property type="protein sequence ID" value="PJZ93369.1"/>
    <property type="molecule type" value="Genomic_DNA"/>
</dbReference>
<evidence type="ECO:0000256" key="1">
    <source>
        <dbReference type="SAM" id="MobiDB-lite"/>
    </source>
</evidence>
<dbReference type="InterPro" id="IPR004143">
    <property type="entry name" value="BPL_LPL_catalytic"/>
</dbReference>
<dbReference type="PANTHER" id="PTHR43506">
    <property type="entry name" value="BIOTIN/LIPOATE A/B PROTEIN LIGASE FAMILY"/>
    <property type="match status" value="1"/>
</dbReference>
<dbReference type="OrthoDB" id="9788148at2"/>
<dbReference type="GO" id="GO:0016874">
    <property type="term" value="F:ligase activity"/>
    <property type="evidence" value="ECO:0007669"/>
    <property type="project" value="UniProtKB-KW"/>
</dbReference>
<name>A0A2N0BA08_9LEPT</name>
<dbReference type="Pfam" id="PF21948">
    <property type="entry name" value="LplA-B_cat"/>
    <property type="match status" value="1"/>
</dbReference>
<sequence>MRTFFFTQNSERSPAYNLAVEESIGVNLVSSGYGAGLRIWKNPFSIVLGLSEKAGDTILPEIVRKFQKTNPFLKNDGADPTESQNKNEDSANGQKIFDRKNPSIVRRASGGGTVVHHPEENLNFTFFVSLDVKPELYKVKESYDYFLELVKRTLAEQTLDATFRGKSDLAVIEAGLEKKISGNAQFRKKGAVVHHGTLILKPSLIERVAGLLKHPPEEPEYRKNRKHSDFVTSLPADFSSAKFGQDLSHVFAESLGLSRMDTERDLRFSKTVLREAKRLFTEKYSRMDFIFRD</sequence>
<comment type="caution">
    <text evidence="4">The sequence shown here is derived from an EMBL/GenBank/DDBJ whole genome shotgun (WGS) entry which is preliminary data.</text>
</comment>
<keyword evidence="4" id="KW-0436">Ligase</keyword>
<dbReference type="InterPro" id="IPR053264">
    <property type="entry name" value="Lipoate-ligase_2_inactive"/>
</dbReference>
<gene>
    <name evidence="3" type="ORF">CH379_002705</name>
    <name evidence="4" type="ORF">CH379_08235</name>
</gene>
<dbReference type="SUPFAM" id="SSF55681">
    <property type="entry name" value="Class II aaRS and biotin synthetases"/>
    <property type="match status" value="1"/>
</dbReference>
<evidence type="ECO:0000313" key="5">
    <source>
        <dbReference type="Proteomes" id="UP000232122"/>
    </source>
</evidence>
<accession>A0A2N0BA08</accession>
<evidence type="ECO:0000313" key="4">
    <source>
        <dbReference type="EMBL" id="PJZ93369.1"/>
    </source>
</evidence>
<dbReference type="Gene3D" id="3.30.930.10">
    <property type="entry name" value="Bira Bifunctional Protein, Domain 2"/>
    <property type="match status" value="1"/>
</dbReference>
<feature type="domain" description="BPL/LPL catalytic" evidence="2">
    <location>
        <begin position="57"/>
        <end position="255"/>
    </location>
</feature>
<dbReference type="InterPro" id="IPR045864">
    <property type="entry name" value="aa-tRNA-synth_II/BPL/LPL"/>
</dbReference>
<feature type="region of interest" description="Disordered" evidence="1">
    <location>
        <begin position="73"/>
        <end position="97"/>
    </location>
</feature>
<dbReference type="PANTHER" id="PTHR43506:SF1">
    <property type="entry name" value="BPL_LPL CATALYTIC DOMAIN-CONTAINING PROTEIN"/>
    <property type="match status" value="1"/>
</dbReference>